<sequence length="71" mass="8070">MKVACTDSHVNDYRLKIFVEKSQRLVCDCDQPTLSVQLVPLADESRQISAVKKGSAQEQLNLQNIFKLKLH</sequence>
<keyword evidence="2" id="KW-1185">Reference proteome</keyword>
<evidence type="ECO:0000313" key="1">
    <source>
        <dbReference type="EMBL" id="KRZ16016.1"/>
    </source>
</evidence>
<organism evidence="1 2">
    <name type="scientific">Trichinella zimbabwensis</name>
    <dbReference type="NCBI Taxonomy" id="268475"/>
    <lineage>
        <taxon>Eukaryota</taxon>
        <taxon>Metazoa</taxon>
        <taxon>Ecdysozoa</taxon>
        <taxon>Nematoda</taxon>
        <taxon>Enoplea</taxon>
        <taxon>Dorylaimia</taxon>
        <taxon>Trichinellida</taxon>
        <taxon>Trichinellidae</taxon>
        <taxon>Trichinella</taxon>
    </lineage>
</organism>
<proteinExistence type="predicted"/>
<evidence type="ECO:0000313" key="2">
    <source>
        <dbReference type="Proteomes" id="UP000055024"/>
    </source>
</evidence>
<dbReference type="Proteomes" id="UP000055024">
    <property type="component" value="Unassembled WGS sequence"/>
</dbReference>
<protein>
    <submittedName>
        <fullName evidence="1">Uncharacterized protein</fullName>
    </submittedName>
</protein>
<name>A0A0V1I0D0_9BILA</name>
<dbReference type="EMBL" id="JYDP01000014">
    <property type="protein sequence ID" value="KRZ16016.1"/>
    <property type="molecule type" value="Genomic_DNA"/>
</dbReference>
<dbReference type="AlphaFoldDB" id="A0A0V1I0D0"/>
<accession>A0A0V1I0D0</accession>
<gene>
    <name evidence="1" type="ORF">T11_10577</name>
</gene>
<reference evidence="1 2" key="1">
    <citation type="submission" date="2015-01" db="EMBL/GenBank/DDBJ databases">
        <title>Evolution of Trichinella species and genotypes.</title>
        <authorList>
            <person name="Korhonen P.K."/>
            <person name="Edoardo P."/>
            <person name="Giuseppe L.R."/>
            <person name="Gasser R.B."/>
        </authorList>
    </citation>
    <scope>NUCLEOTIDE SEQUENCE [LARGE SCALE GENOMIC DNA]</scope>
    <source>
        <strain evidence="1">ISS1029</strain>
    </source>
</reference>
<comment type="caution">
    <text evidence="1">The sequence shown here is derived from an EMBL/GenBank/DDBJ whole genome shotgun (WGS) entry which is preliminary data.</text>
</comment>